<dbReference type="InterPro" id="IPR043128">
    <property type="entry name" value="Rev_trsase/Diguanyl_cyclase"/>
</dbReference>
<protein>
    <submittedName>
        <fullName evidence="5">EAL domain-containing protein</fullName>
    </submittedName>
</protein>
<name>A0A6N8ED97_9GAMM</name>
<dbReference type="InterPro" id="IPR029787">
    <property type="entry name" value="Nucleotide_cyclase"/>
</dbReference>
<dbReference type="Gene3D" id="6.20.270.20">
    <property type="entry name" value="LapD/MoxY periplasmic domain"/>
    <property type="match status" value="1"/>
</dbReference>
<accession>A0A6N8ED97</accession>
<dbReference type="PANTHER" id="PTHR33121:SF79">
    <property type="entry name" value="CYCLIC DI-GMP PHOSPHODIESTERASE PDED-RELATED"/>
    <property type="match status" value="1"/>
</dbReference>
<keyword evidence="1" id="KW-0812">Transmembrane</keyword>
<dbReference type="Gene3D" id="3.30.70.270">
    <property type="match status" value="1"/>
</dbReference>
<dbReference type="SUPFAM" id="SSF55073">
    <property type="entry name" value="Nucleotide cyclase"/>
    <property type="match status" value="1"/>
</dbReference>
<dbReference type="GO" id="GO:0071111">
    <property type="term" value="F:cyclic-guanylate-specific phosphodiesterase activity"/>
    <property type="evidence" value="ECO:0007669"/>
    <property type="project" value="InterPro"/>
</dbReference>
<evidence type="ECO:0000259" key="2">
    <source>
        <dbReference type="PROSITE" id="PS50883"/>
    </source>
</evidence>
<dbReference type="Pfam" id="PF00563">
    <property type="entry name" value="EAL"/>
    <property type="match status" value="1"/>
</dbReference>
<dbReference type="PANTHER" id="PTHR33121">
    <property type="entry name" value="CYCLIC DI-GMP PHOSPHODIESTERASE PDEF"/>
    <property type="match status" value="1"/>
</dbReference>
<dbReference type="InterPro" id="IPR042461">
    <property type="entry name" value="LapD_MoxY_peri_C"/>
</dbReference>
<dbReference type="SMART" id="SM00304">
    <property type="entry name" value="HAMP"/>
    <property type="match status" value="1"/>
</dbReference>
<dbReference type="Pfam" id="PF16448">
    <property type="entry name" value="LapD_MoxY_N"/>
    <property type="match status" value="1"/>
</dbReference>
<feature type="domain" description="HAMP" evidence="3">
    <location>
        <begin position="189"/>
        <end position="241"/>
    </location>
</feature>
<dbReference type="SUPFAM" id="SSF141868">
    <property type="entry name" value="EAL domain-like"/>
    <property type="match status" value="1"/>
</dbReference>
<dbReference type="PROSITE" id="PS50885">
    <property type="entry name" value="HAMP"/>
    <property type="match status" value="1"/>
</dbReference>
<dbReference type="PROSITE" id="PS50883">
    <property type="entry name" value="EAL"/>
    <property type="match status" value="1"/>
</dbReference>
<dbReference type="SMART" id="SM00052">
    <property type="entry name" value="EAL"/>
    <property type="match status" value="1"/>
</dbReference>
<keyword evidence="1" id="KW-1133">Transmembrane helix</keyword>
<dbReference type="InterPro" id="IPR000160">
    <property type="entry name" value="GGDEF_dom"/>
</dbReference>
<dbReference type="Gene3D" id="6.10.340.10">
    <property type="match status" value="1"/>
</dbReference>
<dbReference type="Proteomes" id="UP000434044">
    <property type="component" value="Unassembled WGS sequence"/>
</dbReference>
<gene>
    <name evidence="5" type="ORF">GJ668_10125</name>
</gene>
<feature type="transmembrane region" description="Helical" evidence="1">
    <location>
        <begin position="169"/>
        <end position="192"/>
    </location>
</feature>
<dbReference type="InterPro" id="IPR003660">
    <property type="entry name" value="HAMP_dom"/>
</dbReference>
<reference evidence="5 6" key="1">
    <citation type="submission" date="2019-11" db="EMBL/GenBank/DDBJ databases">
        <title>Whole-genome sequence of the anaerobic purple sulfur bacterium Allochromatium palmeri DSM 15591.</title>
        <authorList>
            <person name="Kyndt J.A."/>
            <person name="Meyer T.E."/>
        </authorList>
    </citation>
    <scope>NUCLEOTIDE SEQUENCE [LARGE SCALE GENOMIC DNA]</scope>
    <source>
        <strain evidence="5 6">DSM 15591</strain>
    </source>
</reference>
<dbReference type="EMBL" id="WNKT01000018">
    <property type="protein sequence ID" value="MTW21450.1"/>
    <property type="molecule type" value="Genomic_DNA"/>
</dbReference>
<organism evidence="5 6">
    <name type="scientific">Allochromatium palmeri</name>
    <dbReference type="NCBI Taxonomy" id="231048"/>
    <lineage>
        <taxon>Bacteria</taxon>
        <taxon>Pseudomonadati</taxon>
        <taxon>Pseudomonadota</taxon>
        <taxon>Gammaproteobacteria</taxon>
        <taxon>Chromatiales</taxon>
        <taxon>Chromatiaceae</taxon>
        <taxon>Allochromatium</taxon>
    </lineage>
</organism>
<dbReference type="Gene3D" id="3.30.110.200">
    <property type="match status" value="1"/>
</dbReference>
<dbReference type="InterPro" id="IPR001633">
    <property type="entry name" value="EAL_dom"/>
</dbReference>
<feature type="domain" description="GGDEF" evidence="4">
    <location>
        <begin position="279"/>
        <end position="411"/>
    </location>
</feature>
<dbReference type="GO" id="GO:0007165">
    <property type="term" value="P:signal transduction"/>
    <property type="evidence" value="ECO:0007669"/>
    <property type="project" value="InterPro"/>
</dbReference>
<keyword evidence="1" id="KW-0472">Membrane</keyword>
<evidence type="ECO:0000259" key="4">
    <source>
        <dbReference type="PROSITE" id="PS50887"/>
    </source>
</evidence>
<dbReference type="InterPro" id="IPR050706">
    <property type="entry name" value="Cyclic-di-GMP_PDE-like"/>
</dbReference>
<feature type="transmembrane region" description="Helical" evidence="1">
    <location>
        <begin position="24"/>
        <end position="42"/>
    </location>
</feature>
<evidence type="ECO:0000259" key="3">
    <source>
        <dbReference type="PROSITE" id="PS50885"/>
    </source>
</evidence>
<evidence type="ECO:0000256" key="1">
    <source>
        <dbReference type="SAM" id="Phobius"/>
    </source>
</evidence>
<dbReference type="AlphaFoldDB" id="A0A6N8ED97"/>
<dbReference type="InterPro" id="IPR032244">
    <property type="entry name" value="LapD_MoxY_N"/>
</dbReference>
<proteinExistence type="predicted"/>
<dbReference type="SMART" id="SM00267">
    <property type="entry name" value="GGDEF"/>
    <property type="match status" value="1"/>
</dbReference>
<evidence type="ECO:0000313" key="6">
    <source>
        <dbReference type="Proteomes" id="UP000434044"/>
    </source>
</evidence>
<dbReference type="Gene3D" id="3.20.20.450">
    <property type="entry name" value="EAL domain"/>
    <property type="match status" value="1"/>
</dbReference>
<comment type="caution">
    <text evidence="5">The sequence shown here is derived from an EMBL/GenBank/DDBJ whole genome shotgun (WGS) entry which is preliminary data.</text>
</comment>
<dbReference type="InterPro" id="IPR035919">
    <property type="entry name" value="EAL_sf"/>
</dbReference>
<keyword evidence="6" id="KW-1185">Reference proteome</keyword>
<evidence type="ECO:0000313" key="5">
    <source>
        <dbReference type="EMBL" id="MTW21450.1"/>
    </source>
</evidence>
<dbReference type="GO" id="GO:0016020">
    <property type="term" value="C:membrane"/>
    <property type="evidence" value="ECO:0007669"/>
    <property type="project" value="InterPro"/>
</dbReference>
<sequence>MNGVAGAAPFFSDENRSMSLSKQLLILISVLFLLIFGGNFAVSLDKIRGYLQVESRIHAQDTATSLGLSLSPYMTNPRDPILATMIQAIYDMGYYKEIRLTDVEGRTLVQLNDSQIFEEVPRWFIHWLPMETATATSEISSGWNITGSVQVTSHPGYAYLKLYQQMLDALYYSLAALALSVLLLFLLLRFTLRPLKTIDRQAQAIAAGSFARIATLPWTTEVRNVARSMNQMSGKIEGVIGHLNQRLDALGQRLRLDELTGLYKKTNFETDMERLFGGEEGYVVSIGIDAFAELARDLGETATDALLRHLAEALVQCATAEQPEARGYRFHGAEFALVLPGLSAVRVEPFARALQEALRDVGERHGRADIAHVGIAPLNPLGAPTGILAAAQDACQQARLIGANSYVIRQGYEEGRSREQWHALVFDLIDQRRYQISYIDQVEDLRHGGLLMEEAFTQVFDETGTPLPIAAFVSMAERFDRIADLDRGVTERVVERLVAERVSHGVEINLAMATLRSLDFRAWLNDFLHRHPAQAGQLIFSITAYGVAKDPALFQDFIRFAHGLGARVLLKRYEPQFVSVEAVKTMRPDFIRLARDLTAGISSDESKRTLVEAIRQVGDLLDIIIVAENVQSRSDLEIVREIGLPGASH</sequence>
<feature type="domain" description="EAL" evidence="2">
    <location>
        <begin position="418"/>
        <end position="649"/>
    </location>
</feature>
<dbReference type="Pfam" id="PF00990">
    <property type="entry name" value="GGDEF"/>
    <property type="match status" value="1"/>
</dbReference>
<dbReference type="PROSITE" id="PS50887">
    <property type="entry name" value="GGDEF"/>
    <property type="match status" value="1"/>
</dbReference>